<name>A0A4W5LDQ6_9TELE</name>
<dbReference type="InterPro" id="IPR052208">
    <property type="entry name" value="DmX-like/RAVE_component"/>
</dbReference>
<dbReference type="GO" id="GO:0043291">
    <property type="term" value="C:RAVE complex"/>
    <property type="evidence" value="ECO:0007669"/>
    <property type="project" value="TreeGrafter"/>
</dbReference>
<dbReference type="GeneTree" id="ENSGT00390000000096"/>
<proteinExistence type="predicted"/>
<accession>A0A4W5LDQ6</accession>
<dbReference type="GO" id="GO:0007035">
    <property type="term" value="P:vacuolar acidification"/>
    <property type="evidence" value="ECO:0007669"/>
    <property type="project" value="TreeGrafter"/>
</dbReference>
<evidence type="ECO:0000313" key="2">
    <source>
        <dbReference type="Proteomes" id="UP000314982"/>
    </source>
</evidence>
<keyword evidence="2" id="KW-1185">Reference proteome</keyword>
<organism evidence="1 2">
    <name type="scientific">Hucho hucho</name>
    <name type="common">huchen</name>
    <dbReference type="NCBI Taxonomy" id="62062"/>
    <lineage>
        <taxon>Eukaryota</taxon>
        <taxon>Metazoa</taxon>
        <taxon>Chordata</taxon>
        <taxon>Craniata</taxon>
        <taxon>Vertebrata</taxon>
        <taxon>Euteleostomi</taxon>
        <taxon>Actinopterygii</taxon>
        <taxon>Neopterygii</taxon>
        <taxon>Teleostei</taxon>
        <taxon>Protacanthopterygii</taxon>
        <taxon>Salmoniformes</taxon>
        <taxon>Salmonidae</taxon>
        <taxon>Salmoninae</taxon>
        <taxon>Hucho</taxon>
    </lineage>
</organism>
<reference evidence="2" key="1">
    <citation type="submission" date="2018-06" db="EMBL/GenBank/DDBJ databases">
        <title>Genome assembly of Danube salmon.</title>
        <authorList>
            <person name="Macqueen D.J."/>
            <person name="Gundappa M.K."/>
        </authorList>
    </citation>
    <scope>NUCLEOTIDE SEQUENCE [LARGE SCALE GENOMIC DNA]</scope>
</reference>
<reference evidence="1" key="3">
    <citation type="submission" date="2025-09" db="UniProtKB">
        <authorList>
            <consortium name="Ensembl"/>
        </authorList>
    </citation>
    <scope>IDENTIFICATION</scope>
</reference>
<dbReference type="AlphaFoldDB" id="A0A4W5LDQ6"/>
<dbReference type="PANTHER" id="PTHR13950:SF13">
    <property type="entry name" value="DMX-LIKE PROTEIN 2"/>
    <property type="match status" value="1"/>
</dbReference>
<protein>
    <submittedName>
        <fullName evidence="1">Uncharacterized protein</fullName>
    </submittedName>
</protein>
<dbReference type="Proteomes" id="UP000314982">
    <property type="component" value="Unassembled WGS sequence"/>
</dbReference>
<dbReference type="Ensembl" id="ENSHHUT00000024772.1">
    <property type="protein sequence ID" value="ENSHHUP00000023874.1"/>
    <property type="gene ID" value="ENSHHUG00000014983.1"/>
</dbReference>
<dbReference type="PANTHER" id="PTHR13950">
    <property type="entry name" value="RABCONNECTIN-RELATED"/>
    <property type="match status" value="1"/>
</dbReference>
<evidence type="ECO:0000313" key="1">
    <source>
        <dbReference type="Ensembl" id="ENSHHUP00000023874.1"/>
    </source>
</evidence>
<sequence>MHVSIFECESTGGSEWVLEQTLHLDDFTRPSSTLDPGVSVDSNLFVYSRSDLYMSRDHHSPNIKHYVHLDWLSKEDGSHILTVGVGSNILMYGRISGVVNEQTASKDGVAIITLPLGGSIKQVHTHTHPKVRIKLVHAHTYIYTHTHTHTHPKVRIKLVLP</sequence>
<reference evidence="1" key="2">
    <citation type="submission" date="2025-08" db="UniProtKB">
        <authorList>
            <consortium name="Ensembl"/>
        </authorList>
    </citation>
    <scope>IDENTIFICATION</scope>
</reference>